<name>A0A1H7Z9L8_STIAU</name>
<dbReference type="InterPro" id="IPR005123">
    <property type="entry name" value="Oxoglu/Fe-dep_dioxygenase_dom"/>
</dbReference>
<dbReference type="AlphaFoldDB" id="A0A1H7Z9L8"/>
<keyword evidence="4" id="KW-0223">Dioxygenase</keyword>
<keyword evidence="5" id="KW-1185">Reference proteome</keyword>
<dbReference type="Gene3D" id="2.60.120.620">
    <property type="entry name" value="q2cbj1_9rhob like domain"/>
    <property type="match status" value="1"/>
</dbReference>
<dbReference type="PROSITE" id="PS51471">
    <property type="entry name" value="FE2OG_OXY"/>
    <property type="match status" value="1"/>
</dbReference>
<protein>
    <submittedName>
        <fullName evidence="4">Phytanoyl-CoA dioxygenase (PhyH)</fullName>
    </submittedName>
</protein>
<dbReference type="PANTHER" id="PTHR20883">
    <property type="entry name" value="PHYTANOYL-COA DIOXYGENASE DOMAIN CONTAINING 1"/>
    <property type="match status" value="1"/>
</dbReference>
<dbReference type="Pfam" id="PF05721">
    <property type="entry name" value="PhyH"/>
    <property type="match status" value="1"/>
</dbReference>
<feature type="domain" description="Fe2OG dioxygenase" evidence="3">
    <location>
        <begin position="103"/>
        <end position="217"/>
    </location>
</feature>
<evidence type="ECO:0000256" key="2">
    <source>
        <dbReference type="RuleBase" id="RU003682"/>
    </source>
</evidence>
<dbReference type="GO" id="GO:0016706">
    <property type="term" value="F:2-oxoglutarate-dependent dioxygenase activity"/>
    <property type="evidence" value="ECO:0007669"/>
    <property type="project" value="UniProtKB-ARBA"/>
</dbReference>
<evidence type="ECO:0000259" key="3">
    <source>
        <dbReference type="PROSITE" id="PS51471"/>
    </source>
</evidence>
<keyword evidence="2" id="KW-0560">Oxidoreductase</keyword>
<keyword evidence="2" id="KW-0408">Iron</keyword>
<dbReference type="GO" id="GO:0005506">
    <property type="term" value="F:iron ion binding"/>
    <property type="evidence" value="ECO:0007669"/>
    <property type="project" value="UniProtKB-ARBA"/>
</dbReference>
<dbReference type="InterPro" id="IPR008775">
    <property type="entry name" value="Phytyl_CoA_dOase-like"/>
</dbReference>
<comment type="similarity">
    <text evidence="2">Belongs to the iron/ascorbate-dependent oxidoreductase family.</text>
</comment>
<keyword evidence="2" id="KW-0479">Metal-binding</keyword>
<dbReference type="RefSeq" id="WP_075009586.1">
    <property type="nucleotide sequence ID" value="NZ_FOAP01000018.1"/>
</dbReference>
<proteinExistence type="inferred from homology"/>
<evidence type="ECO:0000313" key="5">
    <source>
        <dbReference type="Proteomes" id="UP000182719"/>
    </source>
</evidence>
<accession>A0A1H7Z9L8</accession>
<dbReference type="EMBL" id="FOAP01000018">
    <property type="protein sequence ID" value="SEM54199.1"/>
    <property type="molecule type" value="Genomic_DNA"/>
</dbReference>
<dbReference type="Proteomes" id="UP000182719">
    <property type="component" value="Unassembled WGS sequence"/>
</dbReference>
<gene>
    <name evidence="4" type="ORF">SAMN05444354_11895</name>
</gene>
<evidence type="ECO:0000256" key="1">
    <source>
        <dbReference type="ARBA" id="ARBA00001954"/>
    </source>
</evidence>
<comment type="cofactor">
    <cofactor evidence="1">
        <name>Fe(2+)</name>
        <dbReference type="ChEBI" id="CHEBI:29033"/>
    </cofactor>
</comment>
<sequence>MESPSVDNTRWLFDTSRFQAQGYIHLPSFVHGAELEALQAEVLALISNKALMVPREGSEHFFKKYQSTSYCYVDRHAHVPTLAALIEHPRLRHIVRELLPEEGLFHASLVQYHKAGEGQAIPWHQDIDPETVGAGQMFNFLLYPFDTSLESGALHVVEGSHGNKRLPSGEPHGDLPGQKQLCPKAGDLVITDCTLFHKVNHNTSGRDRVSINMRFRNGALDRKQTSVGIYRNGRVNYAG</sequence>
<evidence type="ECO:0000313" key="4">
    <source>
        <dbReference type="EMBL" id="SEM54199.1"/>
    </source>
</evidence>
<reference evidence="5" key="1">
    <citation type="submission" date="2016-10" db="EMBL/GenBank/DDBJ databases">
        <authorList>
            <person name="Varghese N."/>
            <person name="Submissions S."/>
        </authorList>
    </citation>
    <scope>NUCLEOTIDE SEQUENCE [LARGE SCALE GENOMIC DNA]</scope>
    <source>
        <strain evidence="5">DSM 17044</strain>
    </source>
</reference>
<dbReference type="SUPFAM" id="SSF51197">
    <property type="entry name" value="Clavaminate synthase-like"/>
    <property type="match status" value="1"/>
</dbReference>
<dbReference type="PANTHER" id="PTHR20883:SF48">
    <property type="entry name" value="ECTOINE DIOXYGENASE"/>
    <property type="match status" value="1"/>
</dbReference>
<organism evidence="4 5">
    <name type="scientific">Stigmatella aurantiaca</name>
    <dbReference type="NCBI Taxonomy" id="41"/>
    <lineage>
        <taxon>Bacteria</taxon>
        <taxon>Pseudomonadati</taxon>
        <taxon>Myxococcota</taxon>
        <taxon>Myxococcia</taxon>
        <taxon>Myxococcales</taxon>
        <taxon>Cystobacterineae</taxon>
        <taxon>Archangiaceae</taxon>
        <taxon>Stigmatella</taxon>
    </lineage>
</organism>
<dbReference type="OrthoDB" id="2560571at2"/>